<evidence type="ECO:0000259" key="3">
    <source>
        <dbReference type="Pfam" id="PF02275"/>
    </source>
</evidence>
<dbReference type="InterPro" id="IPR029132">
    <property type="entry name" value="CBAH/NAAA_C"/>
</dbReference>
<evidence type="ECO:0000313" key="5">
    <source>
        <dbReference type="Proteomes" id="UP001596150"/>
    </source>
</evidence>
<dbReference type="SUPFAM" id="SSF56235">
    <property type="entry name" value="N-terminal nucleophile aminohydrolases (Ntn hydrolases)"/>
    <property type="match status" value="1"/>
</dbReference>
<comment type="similarity">
    <text evidence="1">Belongs to the peptidase C59 family.</text>
</comment>
<name>A0ABW0PR40_9HYPH</name>
<accession>A0ABW0PR40</accession>
<dbReference type="EMBL" id="JBHSML010000002">
    <property type="protein sequence ID" value="MFC5514519.1"/>
    <property type="molecule type" value="Genomic_DNA"/>
</dbReference>
<dbReference type="Gene3D" id="3.60.60.10">
    <property type="entry name" value="Penicillin V Acylase, Chain A"/>
    <property type="match status" value="1"/>
</dbReference>
<dbReference type="PANTHER" id="PTHR35527:SF2">
    <property type="entry name" value="HYDROLASE"/>
    <property type="match status" value="1"/>
</dbReference>
<dbReference type="InterPro" id="IPR029055">
    <property type="entry name" value="Ntn_hydrolases_N"/>
</dbReference>
<dbReference type="RefSeq" id="WP_266342553.1">
    <property type="nucleotide sequence ID" value="NZ_JAPKNH010000002.1"/>
</dbReference>
<gene>
    <name evidence="4" type="ORF">ACFPP9_01960</name>
</gene>
<proteinExistence type="inferred from homology"/>
<keyword evidence="2 4" id="KW-0378">Hydrolase</keyword>
<feature type="domain" description="Choloylglycine hydrolase/NAAA C-terminal" evidence="3">
    <location>
        <begin position="2"/>
        <end position="281"/>
    </location>
</feature>
<evidence type="ECO:0000313" key="4">
    <source>
        <dbReference type="EMBL" id="MFC5514519.1"/>
    </source>
</evidence>
<dbReference type="Pfam" id="PF02275">
    <property type="entry name" value="CBAH"/>
    <property type="match status" value="1"/>
</dbReference>
<dbReference type="PANTHER" id="PTHR35527">
    <property type="entry name" value="CHOLOYLGLYCINE HYDROLASE"/>
    <property type="match status" value="1"/>
</dbReference>
<dbReference type="GO" id="GO:0016787">
    <property type="term" value="F:hydrolase activity"/>
    <property type="evidence" value="ECO:0007669"/>
    <property type="project" value="UniProtKB-KW"/>
</dbReference>
<sequence length="373" mass="39832">MCTSLGYKDASGKVYFGRTLELTVDLPYQITYFPAGFETISEVEGDAPLKYSARFGVLAVAMPCRVPTADAPIEIADLKVLEGLNDQGLTFSLLSYPTAAGKQQSAEVTKSVLSASDLGSWALSQFATVAEVKAALADQPIALQPLALLGGVVSPFHYVVHDATGASLVIEFDHGVMTVYDNPVGVMTNGPKFSWHLTNLDNYTFLSNVDQSSATFGSYKAAQPDSGIATAGLPSSSTSVGRFVRAAYYAQFTEKAATPDLAVTTLAHVMNNFDRPRGVSIDYPSQNGGGHMEVAGLEQKGSEPYATEFTCWTSLSDLDRKVFYVRDYKSLNFTSFDLKALAELKVPAVLPLDRLDEAGATDATAVLKAPKAA</sequence>
<evidence type="ECO:0000256" key="1">
    <source>
        <dbReference type="ARBA" id="ARBA00006625"/>
    </source>
</evidence>
<organism evidence="4 5">
    <name type="scientific">Kaistia terrae</name>
    <dbReference type="NCBI Taxonomy" id="537017"/>
    <lineage>
        <taxon>Bacteria</taxon>
        <taxon>Pseudomonadati</taxon>
        <taxon>Pseudomonadota</taxon>
        <taxon>Alphaproteobacteria</taxon>
        <taxon>Hyphomicrobiales</taxon>
        <taxon>Kaistiaceae</taxon>
        <taxon>Kaistia</taxon>
    </lineage>
</organism>
<dbReference type="InterPro" id="IPR052193">
    <property type="entry name" value="Peptidase_C59"/>
</dbReference>
<comment type="caution">
    <text evidence="4">The sequence shown here is derived from an EMBL/GenBank/DDBJ whole genome shotgun (WGS) entry which is preliminary data.</text>
</comment>
<protein>
    <submittedName>
        <fullName evidence="4">Linear amide C-N hydrolase</fullName>
    </submittedName>
</protein>
<reference evidence="5" key="1">
    <citation type="journal article" date="2019" name="Int. J. Syst. Evol. Microbiol.">
        <title>The Global Catalogue of Microorganisms (GCM) 10K type strain sequencing project: providing services to taxonomists for standard genome sequencing and annotation.</title>
        <authorList>
            <consortium name="The Broad Institute Genomics Platform"/>
            <consortium name="The Broad Institute Genome Sequencing Center for Infectious Disease"/>
            <person name="Wu L."/>
            <person name="Ma J."/>
        </authorList>
    </citation>
    <scope>NUCLEOTIDE SEQUENCE [LARGE SCALE GENOMIC DNA]</scope>
    <source>
        <strain evidence="5">KACC 12633</strain>
    </source>
</reference>
<dbReference type="Proteomes" id="UP001596150">
    <property type="component" value="Unassembled WGS sequence"/>
</dbReference>
<keyword evidence="5" id="KW-1185">Reference proteome</keyword>
<evidence type="ECO:0000256" key="2">
    <source>
        <dbReference type="ARBA" id="ARBA00022801"/>
    </source>
</evidence>